<reference evidence="1 2" key="1">
    <citation type="submission" date="2022-04" db="EMBL/GenBank/DDBJ databases">
        <title>Complete genome of Methanothermobacter tenebrarum strain RMAS.</title>
        <authorList>
            <person name="Nakamura K."/>
            <person name="Oshima K."/>
            <person name="Hattori M."/>
            <person name="Kamagata Y."/>
            <person name="Takamizawa K."/>
        </authorList>
    </citation>
    <scope>NUCLEOTIDE SEQUENCE [LARGE SCALE GENOMIC DNA]</scope>
    <source>
        <strain evidence="1 2">RMAS</strain>
    </source>
</reference>
<keyword evidence="2" id="KW-1185">Reference proteome</keyword>
<gene>
    <name evidence="1" type="ORF">MTTB_09140</name>
</gene>
<dbReference type="Proteomes" id="UP000831817">
    <property type="component" value="Chromosome"/>
</dbReference>
<organism evidence="1 2">
    <name type="scientific">Methanothermobacter tenebrarum</name>
    <dbReference type="NCBI Taxonomy" id="680118"/>
    <lineage>
        <taxon>Archaea</taxon>
        <taxon>Methanobacteriati</taxon>
        <taxon>Methanobacteriota</taxon>
        <taxon>Methanomada group</taxon>
        <taxon>Methanobacteria</taxon>
        <taxon>Methanobacteriales</taxon>
        <taxon>Methanobacteriaceae</taxon>
        <taxon>Methanothermobacter</taxon>
    </lineage>
</organism>
<sequence length="327" mass="36823">MIEELREEIGHERVDVNIKEAIFNREKNELIIVAPDRSDKSVIIGKGGWVAGRLREALGVGRVHVEAYTDLILKKYRMKLSLDKIESLIKKGIFPDQLEVFKGLLQERLEKVPEFDLLEYKLEDLNGEVIVALSGGVDSSFSTIIAKNLGFNVKAITVDPGSIILPGHVKENINRLSRTLEIKHEYIEADFSNLIKEALEGRFHPCGRCSKKINDKILDYARDHDIGIVIFGDLLPTSSQAINQVDDLLRLNLPALLAASKQEVKGVVSQFNIRGSQVFGCPLLGEVHRRFPHFRRYSVQRILRETRAGILEPGEALTLILGLFKEL</sequence>
<evidence type="ECO:0000313" key="2">
    <source>
        <dbReference type="Proteomes" id="UP000831817"/>
    </source>
</evidence>
<dbReference type="InterPro" id="IPR052188">
    <property type="entry name" value="Ni-pincer_cofactor_biosynth"/>
</dbReference>
<protein>
    <submittedName>
        <fullName evidence="1">ATPase</fullName>
    </submittedName>
</protein>
<proteinExistence type="predicted"/>
<dbReference type="SUPFAM" id="SSF52402">
    <property type="entry name" value="Adenine nucleotide alpha hydrolases-like"/>
    <property type="match status" value="1"/>
</dbReference>
<dbReference type="Gene3D" id="3.40.50.620">
    <property type="entry name" value="HUPs"/>
    <property type="match status" value="1"/>
</dbReference>
<evidence type="ECO:0000313" key="1">
    <source>
        <dbReference type="EMBL" id="BDH79535.1"/>
    </source>
</evidence>
<dbReference type="InterPro" id="IPR018317">
    <property type="entry name" value="QueC"/>
</dbReference>
<name>A0ABN6PBF3_9EURY</name>
<accession>A0ABN6PBF3</accession>
<dbReference type="Pfam" id="PF06508">
    <property type="entry name" value="QueC"/>
    <property type="match status" value="1"/>
</dbReference>
<dbReference type="PANTHER" id="PTHR43169:SF1">
    <property type="entry name" value="ATPASE, PP-LOOP SUPERFAMILY-RELATED"/>
    <property type="match status" value="1"/>
</dbReference>
<dbReference type="InterPro" id="IPR014729">
    <property type="entry name" value="Rossmann-like_a/b/a_fold"/>
</dbReference>
<dbReference type="EMBL" id="AP025698">
    <property type="protein sequence ID" value="BDH79535.1"/>
    <property type="molecule type" value="Genomic_DNA"/>
</dbReference>
<dbReference type="PANTHER" id="PTHR43169">
    <property type="entry name" value="EXSB FAMILY PROTEIN"/>
    <property type="match status" value="1"/>
</dbReference>